<feature type="domain" description="Protein kinase" evidence="18">
    <location>
        <begin position="465"/>
        <end position="763"/>
    </location>
</feature>
<evidence type="ECO:0000256" key="8">
    <source>
        <dbReference type="ARBA" id="ARBA00022777"/>
    </source>
</evidence>
<comment type="caution">
    <text evidence="19">The sequence shown here is derived from an EMBL/GenBank/DDBJ whole genome shotgun (WGS) entry which is preliminary data.</text>
</comment>
<evidence type="ECO:0000256" key="10">
    <source>
        <dbReference type="ARBA" id="ARBA00022989"/>
    </source>
</evidence>
<dbReference type="Gene3D" id="3.30.200.20">
    <property type="entry name" value="Phosphorylase Kinase, domain 1"/>
    <property type="match status" value="1"/>
</dbReference>
<dbReference type="Pfam" id="PF00069">
    <property type="entry name" value="Pkinase"/>
    <property type="match status" value="1"/>
</dbReference>
<dbReference type="Gene3D" id="2.130.10.30">
    <property type="entry name" value="Regulator of chromosome condensation 1/beta-lactamase-inhibitor protein II"/>
    <property type="match status" value="1"/>
</dbReference>
<proteinExistence type="predicted"/>
<dbReference type="PANTHER" id="PTHR46146:SF4">
    <property type="entry name" value="SERINE_THREONINE-PROTEIN KINASE-LIKE PROTEIN CCR4"/>
    <property type="match status" value="1"/>
</dbReference>
<dbReference type="Pfam" id="PF13540">
    <property type="entry name" value="RCC1_2"/>
    <property type="match status" value="1"/>
</dbReference>
<dbReference type="AlphaFoldDB" id="A0A1Q3AP90"/>
<dbReference type="SUPFAM" id="SSF50985">
    <property type="entry name" value="RCC1/BLIP-II"/>
    <property type="match status" value="1"/>
</dbReference>
<dbReference type="GO" id="GO:0004674">
    <property type="term" value="F:protein serine/threonine kinase activity"/>
    <property type="evidence" value="ECO:0007669"/>
    <property type="project" value="UniProtKB-KW"/>
</dbReference>
<dbReference type="Gene3D" id="1.10.510.10">
    <property type="entry name" value="Transferase(Phosphotransferase) domain 1"/>
    <property type="match status" value="1"/>
</dbReference>
<evidence type="ECO:0000259" key="18">
    <source>
        <dbReference type="PROSITE" id="PS50011"/>
    </source>
</evidence>
<keyword evidence="6 17" id="KW-0732">Signal</keyword>
<evidence type="ECO:0000256" key="4">
    <source>
        <dbReference type="ARBA" id="ARBA00022679"/>
    </source>
</evidence>
<evidence type="ECO:0000256" key="17">
    <source>
        <dbReference type="SAM" id="SignalP"/>
    </source>
</evidence>
<keyword evidence="4" id="KW-0808">Transferase</keyword>
<evidence type="ECO:0000256" key="9">
    <source>
        <dbReference type="ARBA" id="ARBA00022840"/>
    </source>
</evidence>
<feature type="signal peptide" evidence="17">
    <location>
        <begin position="1"/>
        <end position="26"/>
    </location>
</feature>
<evidence type="ECO:0000256" key="12">
    <source>
        <dbReference type="ARBA" id="ARBA00023180"/>
    </source>
</evidence>
<evidence type="ECO:0000256" key="1">
    <source>
        <dbReference type="ARBA" id="ARBA00004167"/>
    </source>
</evidence>
<keyword evidence="8 19" id="KW-0418">Kinase</keyword>
<comment type="subcellular location">
    <subcellularLocation>
        <location evidence="1">Membrane</location>
        <topology evidence="1">Single-pass membrane protein</topology>
    </subcellularLocation>
</comment>
<evidence type="ECO:0000256" key="2">
    <source>
        <dbReference type="ARBA" id="ARBA00012513"/>
    </source>
</evidence>
<dbReference type="InParanoid" id="A0A1Q3AP90"/>
<dbReference type="PROSITE" id="PS00107">
    <property type="entry name" value="PROTEIN_KINASE_ATP"/>
    <property type="match status" value="1"/>
</dbReference>
<dbReference type="GO" id="GO:0016020">
    <property type="term" value="C:membrane"/>
    <property type="evidence" value="ECO:0007669"/>
    <property type="project" value="UniProtKB-SubCell"/>
</dbReference>
<evidence type="ECO:0000256" key="3">
    <source>
        <dbReference type="ARBA" id="ARBA00022527"/>
    </source>
</evidence>
<accession>A0A1Q3AP90</accession>
<dbReference type="FunCoup" id="A0A1Q3AP90">
    <property type="interactions" value="516"/>
</dbReference>
<keyword evidence="9 15" id="KW-0067">ATP-binding</keyword>
<keyword evidence="11 16" id="KW-0472">Membrane</keyword>
<dbReference type="FunFam" id="1.10.510.10:FF:000569">
    <property type="entry name" value="Serine/threonine-protein kinase-like protein CCR4"/>
    <property type="match status" value="1"/>
</dbReference>
<dbReference type="InterPro" id="IPR000719">
    <property type="entry name" value="Prot_kinase_dom"/>
</dbReference>
<keyword evidence="5 16" id="KW-0812">Transmembrane</keyword>
<sequence>MAHHFSTSSSLLLIFLCLSFIPFIHSLSTVSISETSNQTLVCALIQSSTQQSSLNCSSYPQGIHNPVSSSITFSGIVAGNGFLCVLRSFSSSTTSTVHCWRFSTNGTNIYKRIYRGPILNDLVAGNNHICGLANGTNRLECWQWPEFSAKNTIAQDYSRIAVGEDYICGLSGSGTISCLGNNTRITTDVPSSGNYRVIAAGFRHACAITVDGDMDCWGDMVSFKPQGKFTALALGEKRSCALWVNGTAVCWGENNFSVPESLRRESFTTIEAKKNVFCGVLSYNYSLYCWGNENINSNFEVFQKVLPGPCRSSCPCLLPGSGVLCGQGYAICQPCVGGNSIEESLPPCPLVSPPQSPQESRGSDWNGRKVAFLVVGVAGSLAMVLVLGFSLFRLCQGRGCRVHDSGRLDMTNAPVEPVLSQGQRPQGQPGQVVLEKRLSQLASMGNAGHLEEFSLQILLQVTNNFSEDYKIGTGSFGTVYHATLEDGREVAIKRAEIISSHSFYVVGTNRQEDKDKAFVNELDSLSRLNHKNLVRLLGFCEERNELVLVYEYMENGSLHDHLHKLKISPLMSWAARIKIALDAARGIAYLHEYAVPIIIHRDIKSSNILLDAKWTAKVSDFGLSLMGPSDDKAHLSLHAAGTVGYMDPEYYRLQHLTTKSDVYSFGVVLLELLSGYTAIHKNENGIHRNVVDFVVPYIVADELHRVLDPKVPPPTPFEIEAVTYVGYLAADCVKLEGRDRPSMTQIVNSLERAFSACLIHQALSRSSTRSSTDGTHVP</sequence>
<evidence type="ECO:0000256" key="14">
    <source>
        <dbReference type="ARBA" id="ARBA00048679"/>
    </source>
</evidence>
<evidence type="ECO:0000256" key="5">
    <source>
        <dbReference type="ARBA" id="ARBA00022692"/>
    </source>
</evidence>
<dbReference type="PROSITE" id="PS00108">
    <property type="entry name" value="PROTEIN_KINASE_ST"/>
    <property type="match status" value="1"/>
</dbReference>
<dbReference type="SUPFAM" id="SSF56112">
    <property type="entry name" value="Protein kinase-like (PK-like)"/>
    <property type="match status" value="1"/>
</dbReference>
<dbReference type="PROSITE" id="PS50011">
    <property type="entry name" value="PROTEIN_KINASE_DOM"/>
    <property type="match status" value="1"/>
</dbReference>
<reference evidence="20" key="1">
    <citation type="submission" date="2016-04" db="EMBL/GenBank/DDBJ databases">
        <title>Cephalotus genome sequencing.</title>
        <authorList>
            <person name="Fukushima K."/>
            <person name="Hasebe M."/>
            <person name="Fang X."/>
        </authorList>
    </citation>
    <scope>NUCLEOTIDE SEQUENCE [LARGE SCALE GENOMIC DNA]</scope>
    <source>
        <strain evidence="20">cv. St1</strain>
    </source>
</reference>
<name>A0A1Q3AP90_CEPFO</name>
<gene>
    <name evidence="19" type="ORF">CFOL_v3_01086</name>
</gene>
<dbReference type="SMART" id="SM00220">
    <property type="entry name" value="S_TKc"/>
    <property type="match status" value="1"/>
</dbReference>
<evidence type="ECO:0000256" key="15">
    <source>
        <dbReference type="PROSITE-ProRule" id="PRU10141"/>
    </source>
</evidence>
<feature type="transmembrane region" description="Helical" evidence="16">
    <location>
        <begin position="370"/>
        <end position="392"/>
    </location>
</feature>
<evidence type="ECO:0000256" key="11">
    <source>
        <dbReference type="ARBA" id="ARBA00023136"/>
    </source>
</evidence>
<dbReference type="InterPro" id="IPR011009">
    <property type="entry name" value="Kinase-like_dom_sf"/>
</dbReference>
<dbReference type="PANTHER" id="PTHR46146">
    <property type="entry name" value="SERINE/THREONINE-PROTEIN KINASE-LIKE PROTEIN CCR4"/>
    <property type="match status" value="1"/>
</dbReference>
<dbReference type="InterPro" id="IPR008271">
    <property type="entry name" value="Ser/Thr_kinase_AS"/>
</dbReference>
<comment type="catalytic activity">
    <reaction evidence="13">
        <text>L-threonyl-[protein] + ATP = O-phospho-L-threonyl-[protein] + ADP + H(+)</text>
        <dbReference type="Rhea" id="RHEA:46608"/>
        <dbReference type="Rhea" id="RHEA-COMP:11060"/>
        <dbReference type="Rhea" id="RHEA-COMP:11605"/>
        <dbReference type="ChEBI" id="CHEBI:15378"/>
        <dbReference type="ChEBI" id="CHEBI:30013"/>
        <dbReference type="ChEBI" id="CHEBI:30616"/>
        <dbReference type="ChEBI" id="CHEBI:61977"/>
        <dbReference type="ChEBI" id="CHEBI:456216"/>
        <dbReference type="EC" id="2.7.11.1"/>
    </reaction>
</comment>
<comment type="catalytic activity">
    <reaction evidence="14">
        <text>L-seryl-[protein] + ATP = O-phospho-L-seryl-[protein] + ADP + H(+)</text>
        <dbReference type="Rhea" id="RHEA:17989"/>
        <dbReference type="Rhea" id="RHEA-COMP:9863"/>
        <dbReference type="Rhea" id="RHEA-COMP:11604"/>
        <dbReference type="ChEBI" id="CHEBI:15378"/>
        <dbReference type="ChEBI" id="CHEBI:29999"/>
        <dbReference type="ChEBI" id="CHEBI:30616"/>
        <dbReference type="ChEBI" id="CHEBI:83421"/>
        <dbReference type="ChEBI" id="CHEBI:456216"/>
        <dbReference type="EC" id="2.7.11.1"/>
    </reaction>
</comment>
<evidence type="ECO:0000313" key="20">
    <source>
        <dbReference type="Proteomes" id="UP000187406"/>
    </source>
</evidence>
<dbReference type="GO" id="GO:0005524">
    <property type="term" value="F:ATP binding"/>
    <property type="evidence" value="ECO:0007669"/>
    <property type="project" value="UniProtKB-UniRule"/>
</dbReference>
<dbReference type="InterPro" id="IPR009091">
    <property type="entry name" value="RCC1/BLIP-II"/>
</dbReference>
<dbReference type="GO" id="GO:0042803">
    <property type="term" value="F:protein homodimerization activity"/>
    <property type="evidence" value="ECO:0007669"/>
    <property type="project" value="UniProtKB-ARBA"/>
</dbReference>
<feature type="binding site" evidence="15">
    <location>
        <position position="493"/>
    </location>
    <ligand>
        <name>ATP</name>
        <dbReference type="ChEBI" id="CHEBI:30616"/>
    </ligand>
</feature>
<keyword evidence="20" id="KW-1185">Reference proteome</keyword>
<dbReference type="InterPro" id="IPR017441">
    <property type="entry name" value="Protein_kinase_ATP_BS"/>
</dbReference>
<evidence type="ECO:0000256" key="13">
    <source>
        <dbReference type="ARBA" id="ARBA00047899"/>
    </source>
</evidence>
<evidence type="ECO:0000256" key="7">
    <source>
        <dbReference type="ARBA" id="ARBA00022741"/>
    </source>
</evidence>
<evidence type="ECO:0000256" key="6">
    <source>
        <dbReference type="ARBA" id="ARBA00022729"/>
    </source>
</evidence>
<protein>
    <recommendedName>
        <fullName evidence="2">non-specific serine/threonine protein kinase</fullName>
        <ecNumber evidence="2">2.7.11.1</ecNumber>
    </recommendedName>
</protein>
<feature type="chain" id="PRO_5012298101" description="non-specific serine/threonine protein kinase" evidence="17">
    <location>
        <begin position="27"/>
        <end position="778"/>
    </location>
</feature>
<keyword evidence="10 16" id="KW-1133">Transmembrane helix</keyword>
<keyword evidence="3" id="KW-0723">Serine/threonine-protein kinase</keyword>
<dbReference type="EMBL" id="BDDD01000035">
    <property type="protein sequence ID" value="GAV57549.1"/>
    <property type="molecule type" value="Genomic_DNA"/>
</dbReference>
<keyword evidence="12" id="KW-0325">Glycoprotein</keyword>
<dbReference type="OrthoDB" id="61110at2759"/>
<keyword evidence="7 15" id="KW-0547">Nucleotide-binding</keyword>
<dbReference type="CDD" id="cd14066">
    <property type="entry name" value="STKc_IRAK"/>
    <property type="match status" value="1"/>
</dbReference>
<dbReference type="STRING" id="3775.A0A1Q3AP90"/>
<organism evidence="19 20">
    <name type="scientific">Cephalotus follicularis</name>
    <name type="common">Albany pitcher plant</name>
    <dbReference type="NCBI Taxonomy" id="3775"/>
    <lineage>
        <taxon>Eukaryota</taxon>
        <taxon>Viridiplantae</taxon>
        <taxon>Streptophyta</taxon>
        <taxon>Embryophyta</taxon>
        <taxon>Tracheophyta</taxon>
        <taxon>Spermatophyta</taxon>
        <taxon>Magnoliopsida</taxon>
        <taxon>eudicotyledons</taxon>
        <taxon>Gunneridae</taxon>
        <taxon>Pentapetalae</taxon>
        <taxon>rosids</taxon>
        <taxon>fabids</taxon>
        <taxon>Oxalidales</taxon>
        <taxon>Cephalotaceae</taxon>
        <taxon>Cephalotus</taxon>
    </lineage>
</organism>
<evidence type="ECO:0000256" key="16">
    <source>
        <dbReference type="SAM" id="Phobius"/>
    </source>
</evidence>
<dbReference type="Proteomes" id="UP000187406">
    <property type="component" value="Unassembled WGS sequence"/>
</dbReference>
<dbReference type="EC" id="2.7.11.1" evidence="2"/>
<evidence type="ECO:0000313" key="19">
    <source>
        <dbReference type="EMBL" id="GAV57549.1"/>
    </source>
</evidence>